<evidence type="ECO:0000256" key="11">
    <source>
        <dbReference type="ARBA" id="ARBA00023242"/>
    </source>
</evidence>
<evidence type="ECO:0000256" key="7">
    <source>
        <dbReference type="ARBA" id="ARBA00022833"/>
    </source>
</evidence>
<dbReference type="GO" id="GO:0008270">
    <property type="term" value="F:zinc ion binding"/>
    <property type="evidence" value="ECO:0007669"/>
    <property type="project" value="UniProtKB-KW"/>
</dbReference>
<dbReference type="SUPFAM" id="SSF57667">
    <property type="entry name" value="beta-beta-alpha zinc fingers"/>
    <property type="match status" value="2"/>
</dbReference>
<dbReference type="EMBL" id="VSRR010000168">
    <property type="protein sequence ID" value="MPC11540.1"/>
    <property type="molecule type" value="Genomic_DNA"/>
</dbReference>
<dbReference type="GO" id="GO:0005634">
    <property type="term" value="C:nucleus"/>
    <property type="evidence" value="ECO:0007669"/>
    <property type="project" value="UniProtKB-SubCell"/>
</dbReference>
<keyword evidence="6 12" id="KW-0863">Zinc-finger</keyword>
<dbReference type="PANTHER" id="PTHR24408:SF58">
    <property type="entry name" value="TRANSCRIPTION FACTOR (TFIIIA), PUTATIVE (AFU_ORTHOLOGUE AFUA_1G05150)-RELATED"/>
    <property type="match status" value="1"/>
</dbReference>
<feature type="domain" description="C2H2-type" evidence="14">
    <location>
        <begin position="126"/>
        <end position="150"/>
    </location>
</feature>
<feature type="compositionally biased region" description="Polar residues" evidence="13">
    <location>
        <begin position="251"/>
        <end position="266"/>
    </location>
</feature>
<dbReference type="Pfam" id="PF00096">
    <property type="entry name" value="zf-C2H2"/>
    <property type="match status" value="2"/>
</dbReference>
<feature type="compositionally biased region" description="Polar residues" evidence="13">
    <location>
        <begin position="450"/>
        <end position="481"/>
    </location>
</feature>
<dbReference type="GO" id="GO:0000981">
    <property type="term" value="F:DNA-binding transcription factor activity, RNA polymerase II-specific"/>
    <property type="evidence" value="ECO:0007669"/>
    <property type="project" value="TreeGrafter"/>
</dbReference>
<dbReference type="GO" id="GO:0043565">
    <property type="term" value="F:sequence-specific DNA binding"/>
    <property type="evidence" value="ECO:0007669"/>
    <property type="project" value="TreeGrafter"/>
</dbReference>
<proteinExistence type="inferred from homology"/>
<feature type="region of interest" description="Disordered" evidence="13">
    <location>
        <begin position="236"/>
        <end position="267"/>
    </location>
</feature>
<evidence type="ECO:0000259" key="14">
    <source>
        <dbReference type="PROSITE" id="PS50157"/>
    </source>
</evidence>
<dbReference type="AlphaFoldDB" id="A0A5B7CPV9"/>
<evidence type="ECO:0000256" key="5">
    <source>
        <dbReference type="ARBA" id="ARBA00022737"/>
    </source>
</evidence>
<feature type="region of interest" description="Disordered" evidence="13">
    <location>
        <begin position="569"/>
        <end position="590"/>
    </location>
</feature>
<keyword evidence="16" id="KW-1185">Reference proteome</keyword>
<keyword evidence="7" id="KW-0862">Zinc</keyword>
<evidence type="ECO:0000256" key="2">
    <source>
        <dbReference type="ARBA" id="ARBA00004123"/>
    </source>
</evidence>
<keyword evidence="8" id="KW-0805">Transcription regulation</keyword>
<name>A0A5B7CPV9_PORTR</name>
<dbReference type="Proteomes" id="UP000324222">
    <property type="component" value="Unassembled WGS sequence"/>
</dbReference>
<comment type="caution">
    <text evidence="15">The sequence shown here is derived from an EMBL/GenBank/DDBJ whole genome shotgun (WGS) entry which is preliminary data.</text>
</comment>
<keyword evidence="9" id="KW-0238">DNA-binding</keyword>
<protein>
    <submittedName>
        <fullName evidence="15">Fez family zinc finger protein 2</fullName>
    </submittedName>
</protein>
<feature type="domain" description="C2H2-type" evidence="14">
    <location>
        <begin position="214"/>
        <end position="242"/>
    </location>
</feature>
<evidence type="ECO:0000256" key="12">
    <source>
        <dbReference type="PROSITE-ProRule" id="PRU00042"/>
    </source>
</evidence>
<comment type="subcellular location">
    <subcellularLocation>
        <location evidence="2">Nucleus</location>
    </subcellularLocation>
</comment>
<organism evidence="15 16">
    <name type="scientific">Portunus trituberculatus</name>
    <name type="common">Swimming crab</name>
    <name type="synonym">Neptunus trituberculatus</name>
    <dbReference type="NCBI Taxonomy" id="210409"/>
    <lineage>
        <taxon>Eukaryota</taxon>
        <taxon>Metazoa</taxon>
        <taxon>Ecdysozoa</taxon>
        <taxon>Arthropoda</taxon>
        <taxon>Crustacea</taxon>
        <taxon>Multicrustacea</taxon>
        <taxon>Malacostraca</taxon>
        <taxon>Eumalacostraca</taxon>
        <taxon>Eucarida</taxon>
        <taxon>Decapoda</taxon>
        <taxon>Pleocyemata</taxon>
        <taxon>Brachyura</taxon>
        <taxon>Eubrachyura</taxon>
        <taxon>Portunoidea</taxon>
        <taxon>Portunidae</taxon>
        <taxon>Portuninae</taxon>
        <taxon>Portunus</taxon>
    </lineage>
</organism>
<feature type="domain" description="C2H2-type" evidence="14">
    <location>
        <begin position="185"/>
        <end position="213"/>
    </location>
</feature>
<feature type="compositionally biased region" description="Polar residues" evidence="13">
    <location>
        <begin position="400"/>
        <end position="419"/>
    </location>
</feature>
<feature type="domain" description="C2H2-type" evidence="14">
    <location>
        <begin position="604"/>
        <end position="631"/>
    </location>
</feature>
<evidence type="ECO:0000256" key="1">
    <source>
        <dbReference type="ARBA" id="ARBA00003767"/>
    </source>
</evidence>
<evidence type="ECO:0000256" key="3">
    <source>
        <dbReference type="ARBA" id="ARBA00006991"/>
    </source>
</evidence>
<evidence type="ECO:0000313" key="16">
    <source>
        <dbReference type="Proteomes" id="UP000324222"/>
    </source>
</evidence>
<keyword evidence="10" id="KW-0804">Transcription</keyword>
<comment type="function">
    <text evidence="1">May be involved in transcriptional regulation.</text>
</comment>
<feature type="domain" description="C2H2-type" evidence="14">
    <location>
        <begin position="157"/>
        <end position="185"/>
    </location>
</feature>
<evidence type="ECO:0000256" key="8">
    <source>
        <dbReference type="ARBA" id="ARBA00023015"/>
    </source>
</evidence>
<evidence type="ECO:0000256" key="13">
    <source>
        <dbReference type="SAM" id="MobiDB-lite"/>
    </source>
</evidence>
<evidence type="ECO:0000256" key="10">
    <source>
        <dbReference type="ARBA" id="ARBA00023163"/>
    </source>
</evidence>
<keyword evidence="11" id="KW-0539">Nucleus</keyword>
<dbReference type="PROSITE" id="PS50157">
    <property type="entry name" value="ZINC_FINGER_C2H2_2"/>
    <property type="match status" value="5"/>
</dbReference>
<evidence type="ECO:0000313" key="15">
    <source>
        <dbReference type="EMBL" id="MPC11540.1"/>
    </source>
</evidence>
<keyword evidence="5" id="KW-0677">Repeat</keyword>
<comment type="similarity">
    <text evidence="3">Belongs to the krueppel C2H2-type zinc-finger protein family.</text>
</comment>
<dbReference type="FunFam" id="3.30.160.60:FF:000226">
    <property type="entry name" value="Zinc finger protein 236 variant"/>
    <property type="match status" value="1"/>
</dbReference>
<evidence type="ECO:0000256" key="4">
    <source>
        <dbReference type="ARBA" id="ARBA00022723"/>
    </source>
</evidence>
<dbReference type="OrthoDB" id="654211at2759"/>
<feature type="region of interest" description="Disordered" evidence="13">
    <location>
        <begin position="388"/>
        <end position="495"/>
    </location>
</feature>
<dbReference type="SMART" id="SM00355">
    <property type="entry name" value="ZnF_C2H2"/>
    <property type="match status" value="6"/>
</dbReference>
<reference evidence="15 16" key="1">
    <citation type="submission" date="2019-05" db="EMBL/GenBank/DDBJ databases">
        <title>Another draft genome of Portunus trituberculatus and its Hox gene families provides insights of decapod evolution.</title>
        <authorList>
            <person name="Jeong J.-H."/>
            <person name="Song I."/>
            <person name="Kim S."/>
            <person name="Choi T."/>
            <person name="Kim D."/>
            <person name="Ryu S."/>
            <person name="Kim W."/>
        </authorList>
    </citation>
    <scope>NUCLEOTIDE SEQUENCE [LARGE SCALE GENOMIC DNA]</scope>
    <source>
        <tissue evidence="15">Muscle</tissue>
    </source>
</reference>
<evidence type="ECO:0000256" key="6">
    <source>
        <dbReference type="ARBA" id="ARBA00022771"/>
    </source>
</evidence>
<gene>
    <name evidence="15" type="primary">fezf2</name>
    <name evidence="15" type="ORF">E2C01_004207</name>
</gene>
<feature type="compositionally biased region" description="Basic and acidic residues" evidence="13">
    <location>
        <begin position="236"/>
        <end position="245"/>
    </location>
</feature>
<dbReference type="InterPro" id="IPR036236">
    <property type="entry name" value="Znf_C2H2_sf"/>
</dbReference>
<evidence type="ECO:0000256" key="9">
    <source>
        <dbReference type="ARBA" id="ARBA00023125"/>
    </source>
</evidence>
<dbReference type="Gene3D" id="3.30.160.60">
    <property type="entry name" value="Classic Zinc Finger"/>
    <property type="match status" value="4"/>
</dbReference>
<dbReference type="PANTHER" id="PTHR24408">
    <property type="entry name" value="ZINC FINGER PROTEIN"/>
    <property type="match status" value="1"/>
</dbReference>
<dbReference type="PROSITE" id="PS00028">
    <property type="entry name" value="ZINC_FINGER_C2H2_1"/>
    <property type="match status" value="5"/>
</dbReference>
<accession>A0A5B7CPV9</accession>
<dbReference type="InterPro" id="IPR013087">
    <property type="entry name" value="Znf_C2H2_type"/>
</dbReference>
<keyword evidence="4" id="KW-0479">Metal-binding</keyword>
<sequence>MGYLACPVCERESLANVSDLQLRVATALTRPLTCPICSASVSGLQAFHHHLGAHLHPQHNACSSPGTPPVAPGTIYPPVSSPENIPNLENLDISDGGGCGSSPARLQSEAAGEKPSSTDCSVSQAHNCDLCGLVFSSEHFLKIHKDIIHSKKCCFDVTCKLCRKKFKDFETYRNHVREEHSERRYMCEHCPKTFKMKGSLLVHTRMFHDPSSPGTCHVCNKTFTTRARRELHEKRYHSHHTEHLNHGKASPHSTLNKSPKTKTSSLGDAKNWLETLMNENKTAGEEAVSPSEAAAHQHHHLRHIQQATFETHIHPAKLSAKEPEGQHAWGQEVQVQSYVTLQEKGLPQQKSQSDFYFAPYKTNIVFPCQMLQQNLGRSRIIEYSEMKEEKKVPIPPYSAASENTSSNRVVGNSHTQSSPVAVVSPQPHKAETPPTDNMDVVQPHTETRRTSLPHTVQANFNKLQSPPQNETTTRQTSTSYASELPVNTPGGTSAGGSVNSANLSLVYQNIMPNLTPQTIIDHKSGIRVPPQLMPANLCQTDKKGQTVDSSVQVTETQKGVSTCEVRPLVTEGQQERTRPNPAPPPVTKKSYHKHVLYHSDDKPHRCSYCGRSFKEMSTLHNHVRIHTGEKPFVCETCGELAERPSRCP</sequence>